<dbReference type="PROSITE" id="PS00330">
    <property type="entry name" value="HEMOLYSIN_CALCIUM"/>
    <property type="match status" value="3"/>
</dbReference>
<feature type="domain" description="SCP" evidence="3">
    <location>
        <begin position="15"/>
        <end position="191"/>
    </location>
</feature>
<dbReference type="SUPFAM" id="SSF55797">
    <property type="entry name" value="PR-1-like"/>
    <property type="match status" value="1"/>
</dbReference>
<dbReference type="Pfam" id="PF00188">
    <property type="entry name" value="CAP"/>
    <property type="match status" value="1"/>
</dbReference>
<dbReference type="PRINTS" id="PR00313">
    <property type="entry name" value="CABNDNGRPT"/>
</dbReference>
<keyword evidence="2" id="KW-0964">Secreted</keyword>
<dbReference type="AlphaFoldDB" id="A0A1M7TJX5"/>
<dbReference type="Proteomes" id="UP000184066">
    <property type="component" value="Unassembled WGS sequence"/>
</dbReference>
<dbReference type="InterPro" id="IPR035940">
    <property type="entry name" value="CAP_sf"/>
</dbReference>
<dbReference type="EMBL" id="FRDL01000007">
    <property type="protein sequence ID" value="SHN70933.1"/>
    <property type="molecule type" value="Genomic_DNA"/>
</dbReference>
<dbReference type="InterPro" id="IPR001343">
    <property type="entry name" value="Hemolysn_Ca-bd"/>
</dbReference>
<accession>A0A1M7TJX5</accession>
<dbReference type="Pfam" id="PF00353">
    <property type="entry name" value="HemolysinCabind"/>
    <property type="match status" value="3"/>
</dbReference>
<protein>
    <submittedName>
        <fullName evidence="4">Hemolysin-type calcium-binding repeat-containing protein</fullName>
    </submittedName>
</protein>
<dbReference type="InterPro" id="IPR011049">
    <property type="entry name" value="Serralysin-like_metalloprot_C"/>
</dbReference>
<dbReference type="CDD" id="cd05379">
    <property type="entry name" value="CAP_bacterial"/>
    <property type="match status" value="1"/>
</dbReference>
<dbReference type="Gene3D" id="2.150.10.10">
    <property type="entry name" value="Serralysin-like metalloprotease, C-terminal"/>
    <property type="match status" value="2"/>
</dbReference>
<dbReference type="Gene3D" id="3.40.33.10">
    <property type="entry name" value="CAP"/>
    <property type="match status" value="1"/>
</dbReference>
<keyword evidence="5" id="KW-1185">Reference proteome</keyword>
<proteinExistence type="predicted"/>
<evidence type="ECO:0000313" key="4">
    <source>
        <dbReference type="EMBL" id="SHN70933.1"/>
    </source>
</evidence>
<dbReference type="PANTHER" id="PTHR38340">
    <property type="entry name" value="S-LAYER PROTEIN"/>
    <property type="match status" value="1"/>
</dbReference>
<dbReference type="InterPro" id="IPR018511">
    <property type="entry name" value="Hemolysin-typ_Ca-bd_CS"/>
</dbReference>
<name>A0A1M7TJX5_9RHOB</name>
<evidence type="ECO:0000313" key="5">
    <source>
        <dbReference type="Proteomes" id="UP000184066"/>
    </source>
</evidence>
<sequence length="483" mass="48647">MAVPGAFEQMIMELTNAFRLDPRGEFDRLIADAASRSAADPAVSSALRYFQVDMDALRAALDALSPVAPLAWSESLADAALAHSELMRDENQQSHRVSRDGAWLEPDLGGRAQAVGYDYLRLGENVFAYVDSPEHGHAAMVIDWGVGPGGMQDPAGHRHNLLGGAFMEMGVGVTQGAAGAGQVGPYVLTQNLGVSFGSTPMILGVIHDDADGDGAYDMGEGRGGVQVAVSGAQTLSWEAGGYQIAAQGPVELSFSGGGLAAPVRVALEVASANVKVDLADDGALRASVSVAALENVRAIALLGTDDIDAEGMAGAQSLTGNAGANRLTGRGGADALDGGAGRDKLFGGGGEDALWGRNGADRLQGGAGADALRGGAGRDLLLGGGGADLLVGGGGADTLRGGPGQDTLRGGAGADRFVFAPGDGRDLVLDFGPSDAFDLSQAGISPADLSIRDAGADAVFAFADVEVTVAGAAGLLSADDFLF</sequence>
<evidence type="ECO:0000256" key="2">
    <source>
        <dbReference type="ARBA" id="ARBA00022525"/>
    </source>
</evidence>
<dbReference type="GO" id="GO:0005509">
    <property type="term" value="F:calcium ion binding"/>
    <property type="evidence" value="ECO:0007669"/>
    <property type="project" value="InterPro"/>
</dbReference>
<organism evidence="4 5">
    <name type="scientific">Oceanicella actignis</name>
    <dbReference type="NCBI Taxonomy" id="1189325"/>
    <lineage>
        <taxon>Bacteria</taxon>
        <taxon>Pseudomonadati</taxon>
        <taxon>Pseudomonadota</taxon>
        <taxon>Alphaproteobacteria</taxon>
        <taxon>Rhodobacterales</taxon>
        <taxon>Paracoccaceae</taxon>
        <taxon>Oceanicella</taxon>
    </lineage>
</organism>
<dbReference type="GO" id="GO:0005576">
    <property type="term" value="C:extracellular region"/>
    <property type="evidence" value="ECO:0007669"/>
    <property type="project" value="UniProtKB-SubCell"/>
</dbReference>
<dbReference type="SUPFAM" id="SSF51120">
    <property type="entry name" value="beta-Roll"/>
    <property type="match status" value="2"/>
</dbReference>
<dbReference type="PANTHER" id="PTHR38340:SF1">
    <property type="entry name" value="S-LAYER PROTEIN"/>
    <property type="match status" value="1"/>
</dbReference>
<reference evidence="4 5" key="1">
    <citation type="submission" date="2016-12" db="EMBL/GenBank/DDBJ databases">
        <authorList>
            <person name="Song W.-J."/>
            <person name="Kurnit D.M."/>
        </authorList>
    </citation>
    <scope>NUCLEOTIDE SEQUENCE [LARGE SCALE GENOMIC DNA]</scope>
    <source>
        <strain evidence="4 5">CGMCC 1.10808</strain>
    </source>
</reference>
<dbReference type="InterPro" id="IPR014044">
    <property type="entry name" value="CAP_dom"/>
</dbReference>
<dbReference type="InterPro" id="IPR050557">
    <property type="entry name" value="RTX_toxin/Mannuronan_C5-epim"/>
</dbReference>
<evidence type="ECO:0000256" key="1">
    <source>
        <dbReference type="ARBA" id="ARBA00004613"/>
    </source>
</evidence>
<evidence type="ECO:0000259" key="3">
    <source>
        <dbReference type="Pfam" id="PF00188"/>
    </source>
</evidence>
<dbReference type="OrthoDB" id="419320at2"/>
<comment type="subcellular location">
    <subcellularLocation>
        <location evidence="1">Secreted</location>
    </subcellularLocation>
</comment>
<dbReference type="STRING" id="1189325.SAMN04488119_10757"/>
<dbReference type="RefSeq" id="WP_072747686.1">
    <property type="nucleotide sequence ID" value="NZ_FOHL01000007.1"/>
</dbReference>
<gene>
    <name evidence="4" type="ORF">SAMN05216200_10756</name>
</gene>